<feature type="compositionally biased region" description="Low complexity" evidence="1">
    <location>
        <begin position="1"/>
        <end position="14"/>
    </location>
</feature>
<dbReference type="Proteomes" id="UP000008370">
    <property type="component" value="Unassembled WGS sequence"/>
</dbReference>
<dbReference type="SUPFAM" id="SSF52047">
    <property type="entry name" value="RNI-like"/>
    <property type="match status" value="1"/>
</dbReference>
<evidence type="ECO:0000313" key="3">
    <source>
        <dbReference type="Proteomes" id="UP000008370"/>
    </source>
</evidence>
<feature type="compositionally biased region" description="Polar residues" evidence="1">
    <location>
        <begin position="37"/>
        <end position="50"/>
    </location>
</feature>
<organism evidence="2 3">
    <name type="scientific">Phanerochaete carnosa (strain HHB-10118-sp)</name>
    <name type="common">White-rot fungus</name>
    <name type="synonym">Peniophora carnosa</name>
    <dbReference type="NCBI Taxonomy" id="650164"/>
    <lineage>
        <taxon>Eukaryota</taxon>
        <taxon>Fungi</taxon>
        <taxon>Dikarya</taxon>
        <taxon>Basidiomycota</taxon>
        <taxon>Agaricomycotina</taxon>
        <taxon>Agaricomycetes</taxon>
        <taxon>Polyporales</taxon>
        <taxon>Phanerochaetaceae</taxon>
        <taxon>Phanerochaete</taxon>
    </lineage>
</organism>
<protein>
    <recommendedName>
        <fullName evidence="4">RNI-like protein</fullName>
    </recommendedName>
</protein>
<dbReference type="RefSeq" id="XP_007390428.1">
    <property type="nucleotide sequence ID" value="XM_007390366.1"/>
</dbReference>
<dbReference type="InterPro" id="IPR032675">
    <property type="entry name" value="LRR_dom_sf"/>
</dbReference>
<reference evidence="2 3" key="1">
    <citation type="journal article" date="2012" name="BMC Genomics">
        <title>Comparative genomics of the white-rot fungi, Phanerochaete carnosa and P. chrysosporium, to elucidate the genetic basis of the distinct wood types they colonize.</title>
        <authorList>
            <person name="Suzuki H."/>
            <person name="MacDonald J."/>
            <person name="Syed K."/>
            <person name="Salamov A."/>
            <person name="Hori C."/>
            <person name="Aerts A."/>
            <person name="Henrissat B."/>
            <person name="Wiebenga A."/>
            <person name="vanKuyk P.A."/>
            <person name="Barry K."/>
            <person name="Lindquist E."/>
            <person name="LaButti K."/>
            <person name="Lapidus A."/>
            <person name="Lucas S."/>
            <person name="Coutinho P."/>
            <person name="Gong Y."/>
            <person name="Samejima M."/>
            <person name="Mahadevan R."/>
            <person name="Abou-Zaid M."/>
            <person name="de Vries R.P."/>
            <person name="Igarashi K."/>
            <person name="Yadav J.S."/>
            <person name="Grigoriev I.V."/>
            <person name="Master E.R."/>
        </authorList>
    </citation>
    <scope>NUCLEOTIDE SEQUENCE [LARGE SCALE GENOMIC DNA]</scope>
    <source>
        <strain evidence="2 3">HHB-10118-sp</strain>
    </source>
</reference>
<dbReference type="InterPro" id="IPR001611">
    <property type="entry name" value="Leu-rich_rpt"/>
</dbReference>
<dbReference type="Gene3D" id="3.80.10.10">
    <property type="entry name" value="Ribonuclease Inhibitor"/>
    <property type="match status" value="3"/>
</dbReference>
<feature type="region of interest" description="Disordered" evidence="1">
    <location>
        <begin position="1"/>
        <end position="50"/>
    </location>
</feature>
<dbReference type="HOGENOM" id="CLU_028914_0_0_1"/>
<dbReference type="SMART" id="SM00367">
    <property type="entry name" value="LRR_CC"/>
    <property type="match status" value="5"/>
</dbReference>
<dbReference type="GO" id="GO:0019005">
    <property type="term" value="C:SCF ubiquitin ligase complex"/>
    <property type="evidence" value="ECO:0007669"/>
    <property type="project" value="TreeGrafter"/>
</dbReference>
<dbReference type="EMBL" id="JH930468">
    <property type="protein sequence ID" value="EKM60990.1"/>
    <property type="molecule type" value="Genomic_DNA"/>
</dbReference>
<dbReference type="GO" id="GO:0031146">
    <property type="term" value="P:SCF-dependent proteasomal ubiquitin-dependent protein catabolic process"/>
    <property type="evidence" value="ECO:0007669"/>
    <property type="project" value="TreeGrafter"/>
</dbReference>
<dbReference type="PANTHER" id="PTHR13318">
    <property type="entry name" value="PARTNER OF PAIRED, ISOFORM B-RELATED"/>
    <property type="match status" value="1"/>
</dbReference>
<dbReference type="InParanoid" id="K5WNH2"/>
<gene>
    <name evidence="2" type="ORF">PHACADRAFT_204136</name>
</gene>
<dbReference type="KEGG" id="pco:PHACADRAFT_204136"/>
<dbReference type="AlphaFoldDB" id="K5WNH2"/>
<evidence type="ECO:0000313" key="2">
    <source>
        <dbReference type="EMBL" id="EKM60990.1"/>
    </source>
</evidence>
<sequence>MSSSRSRQFKSSGSAGNRSRSQRFGGDPKNEDENIPTAHNQTTPPSSTSWSIRALPVSATGIPPLTTFCMRAFAQGFRRLSSDEASTEELKAWLSAVPDTYISRIFTILKDHGVYPSNDFIAAYLLRGPSITLDGENMPDVSKNTVAAITRRTAVREHLQELHLRDLGKIQDATFAIVVERLPALRILDLGGCTKVGAKTVEAAGISCPALLTLNVNYTSVQPAHVAPVLQACKSLKTMKVAGISSWTEAGVAKLWNALGVKSASNFEPLGLRSLKLKLNPITDQVFNTFLEICPQLRRLDVSFTGIRRPATLLKSTTLEKLSLTSTAIASADLLKAVDGMTELRTLSLGALGRTGGSSIAVANTSAMTMTDDTLKKLSGILAGCKHLKSVNLAGNTKLGTVTGSSLTDFVRHVGRNCEVLNLSGVTSLRSSNLEGLLADDLNLPESPLRVFKLNNTDVDDSAAPYISTCRSLETLEVGGAKITSEGLYDILDGCTMLQRLDLTSCRGVPLTQRRNFFEAYYEARS</sequence>
<dbReference type="InterPro" id="IPR006553">
    <property type="entry name" value="Leu-rich_rpt_Cys-con_subtyp"/>
</dbReference>
<dbReference type="Pfam" id="PF13516">
    <property type="entry name" value="LRR_6"/>
    <property type="match status" value="1"/>
</dbReference>
<dbReference type="OrthoDB" id="550575at2759"/>
<dbReference type="GeneID" id="18912253"/>
<proteinExistence type="predicted"/>
<keyword evidence="3" id="KW-1185">Reference proteome</keyword>
<name>K5WNH2_PHACS</name>
<evidence type="ECO:0000256" key="1">
    <source>
        <dbReference type="SAM" id="MobiDB-lite"/>
    </source>
</evidence>
<evidence type="ECO:0008006" key="4">
    <source>
        <dbReference type="Google" id="ProtNLM"/>
    </source>
</evidence>
<accession>K5WNH2</accession>